<dbReference type="InterPro" id="IPR027417">
    <property type="entry name" value="P-loop_NTPase"/>
</dbReference>
<dbReference type="Gene3D" id="3.40.50.300">
    <property type="entry name" value="P-loop containing nucleotide triphosphate hydrolases"/>
    <property type="match status" value="1"/>
</dbReference>
<dbReference type="AlphaFoldDB" id="A0A6M3IMJ5"/>
<dbReference type="SUPFAM" id="SSF52540">
    <property type="entry name" value="P-loop containing nucleoside triphosphate hydrolases"/>
    <property type="match status" value="1"/>
</dbReference>
<sequence>MTTNTLEQIFAEVQRRIGQRDRVTSDLGKAKAEVDRLSVEQGHLIRALEIIQTVAKLTQQELEIHVSELVSLALEAVFPRPYKLVLSFELRRNRSEADLLLEDGDGNRVRPMDAVGGGVVDVAAFALRIALWSLRNPRSRPTIILDEPMRFVSRDLQGRASAMMKEISKRLGIQFLIVSHEETICEAADKVFFISLRDGVSKVE</sequence>
<dbReference type="EMBL" id="MT141325">
    <property type="protein sequence ID" value="QJA58461.1"/>
    <property type="molecule type" value="Genomic_DNA"/>
</dbReference>
<evidence type="ECO:0000313" key="1">
    <source>
        <dbReference type="EMBL" id="QJA58461.1"/>
    </source>
</evidence>
<organism evidence="1">
    <name type="scientific">viral metagenome</name>
    <dbReference type="NCBI Taxonomy" id="1070528"/>
    <lineage>
        <taxon>unclassified sequences</taxon>
        <taxon>metagenomes</taxon>
        <taxon>organismal metagenomes</taxon>
    </lineage>
</organism>
<accession>A0A6M3IMJ5</accession>
<reference evidence="1" key="1">
    <citation type="submission" date="2020-03" db="EMBL/GenBank/DDBJ databases">
        <title>The deep terrestrial virosphere.</title>
        <authorList>
            <person name="Holmfeldt K."/>
            <person name="Nilsson E."/>
            <person name="Simone D."/>
            <person name="Lopez-Fernandez M."/>
            <person name="Wu X."/>
            <person name="de Brujin I."/>
            <person name="Lundin D."/>
            <person name="Andersson A."/>
            <person name="Bertilsson S."/>
            <person name="Dopson M."/>
        </authorList>
    </citation>
    <scope>NUCLEOTIDE SEQUENCE</scope>
    <source>
        <strain evidence="1">MM415B01446</strain>
    </source>
</reference>
<gene>
    <name evidence="1" type="ORF">MM415B01446_0002</name>
</gene>
<protein>
    <submittedName>
        <fullName evidence="1">Putative RecF/RecN/SMC domain contining protein</fullName>
    </submittedName>
</protein>
<name>A0A6M3IMJ5_9ZZZZ</name>
<proteinExistence type="predicted"/>